<dbReference type="Proteomes" id="UP000266183">
    <property type="component" value="Chromosome"/>
</dbReference>
<keyword evidence="5" id="KW-0378">Hydrolase</keyword>
<dbReference type="InterPro" id="IPR049053">
    <property type="entry name" value="AFCA-like_C"/>
</dbReference>
<dbReference type="GO" id="GO:0005975">
    <property type="term" value="P:carbohydrate metabolic process"/>
    <property type="evidence" value="ECO:0007669"/>
    <property type="project" value="InterPro"/>
</dbReference>
<gene>
    <name evidence="5" type="ORF">D4L85_15885</name>
</gene>
<dbReference type="InterPro" id="IPR054363">
    <property type="entry name" value="GH95_cat"/>
</dbReference>
<dbReference type="InterPro" id="IPR016518">
    <property type="entry name" value="Alpha-L-fucosidase"/>
</dbReference>
<feature type="domain" description="Glycosyl hydrolase family 95 catalytic" evidence="4">
    <location>
        <begin position="318"/>
        <end position="736"/>
    </location>
</feature>
<dbReference type="AlphaFoldDB" id="A0A385T334"/>
<dbReference type="Gene3D" id="2.70.98.50">
    <property type="entry name" value="putative glycoside hydrolase family protein from bacillus halodurans"/>
    <property type="match status" value="1"/>
</dbReference>
<dbReference type="Pfam" id="PF21307">
    <property type="entry name" value="Glyco_hydro_95_C"/>
    <property type="match status" value="1"/>
</dbReference>
<feature type="chain" id="PRO_5017463403" evidence="1">
    <location>
        <begin position="23"/>
        <end position="837"/>
    </location>
</feature>
<dbReference type="Gene3D" id="1.50.10.10">
    <property type="match status" value="1"/>
</dbReference>
<dbReference type="Pfam" id="PF22124">
    <property type="entry name" value="Glyco_hydro_95_cat"/>
    <property type="match status" value="1"/>
</dbReference>
<protein>
    <submittedName>
        <fullName evidence="5">Glycoside hydrolase family 95 protein</fullName>
    </submittedName>
</protein>
<evidence type="ECO:0000259" key="4">
    <source>
        <dbReference type="Pfam" id="PF22124"/>
    </source>
</evidence>
<proteinExistence type="predicted"/>
<dbReference type="InterPro" id="IPR027414">
    <property type="entry name" value="GH95_N_dom"/>
</dbReference>
<dbReference type="OrthoDB" id="9802600at2"/>
<dbReference type="InterPro" id="IPR008928">
    <property type="entry name" value="6-hairpin_glycosidase_sf"/>
</dbReference>
<dbReference type="KEGG" id="chk:D4L85_15885"/>
<feature type="signal peptide" evidence="1">
    <location>
        <begin position="1"/>
        <end position="22"/>
    </location>
</feature>
<dbReference type="Gene3D" id="2.60.40.1180">
    <property type="entry name" value="Golgi alpha-mannosidase II"/>
    <property type="match status" value="1"/>
</dbReference>
<evidence type="ECO:0000256" key="1">
    <source>
        <dbReference type="SAM" id="SignalP"/>
    </source>
</evidence>
<dbReference type="GO" id="GO:0004560">
    <property type="term" value="F:alpha-L-fucosidase activity"/>
    <property type="evidence" value="ECO:0007669"/>
    <property type="project" value="InterPro"/>
</dbReference>
<dbReference type="PANTHER" id="PTHR31084:SF0">
    <property type="entry name" value="ALPHA-L-FUCOSIDASE 2"/>
    <property type="match status" value="1"/>
</dbReference>
<dbReference type="InterPro" id="IPR012341">
    <property type="entry name" value="6hp_glycosidase-like_sf"/>
</dbReference>
<evidence type="ECO:0000313" key="6">
    <source>
        <dbReference type="Proteomes" id="UP000266183"/>
    </source>
</evidence>
<name>A0A385T334_9BACT</name>
<sequence length="837" mass="93167">MRILFCFVAVFAVLSISRTTIAQNVQENTREENRADLSLWYTKPATKWVEALPLGNGRIGAMMFGIPDKELIQLNETTLWSGGPIKSDINPNAPGLLPLVRKALANGQTSKADSLVRLTQGNYTESFLPMGDISIEQDFSKGDMHDYYRGLDIATATQTTRFKVKGVAFTRESFISAPDNVMVLRFTASQAGALNMRLSASSLLQSSIAVSGHELIVAGKAPAHVDPSYLHEPREPIVYEDDSKCSGMRFQFRIRVLAGDGQVIDDKSALVIRNATNITVYVTAATSFNGFDVCPDSGGKDENKLASDAMAAAVKMPFNALRARHVADYSKYFSRVRLQIDQDGENANANLPSDLRLKAYSTGSSDHGLEALYFQYGRYLLISSSRPEGRPANLQGLWNKELRAPWSSNYTININTQMNYWPAEITNLSEMHEPLLRFIMRDLSVTGARTAKEFYGLGGWVANHNTDIWATSNPVGERKGGPQWANWPMGGAWLCRHLWEHFNFTQDLAFLKEAYPVMKESARFASQWLVLNADGYWVTSPSVSPENQYIDDKGKRQVVAVGSTMDMSITWDVFTMVIAAGKILEDKDIFVSELAAKRGKLLPLQIGKRGNLQEWSKDWEDGDLTHRHASHLYGLYPGIQISPMQSIPFASAAQRSLEIRTDVGTGWSLGWKINFWARLLDGNHSHKLLRRLLHYTEDSGTNMVDGGGTYPNFFDAHPPFQIDGNFAGTAGITEMLLQSQLNEIFLLPALPDEWGKGRVSGLRARGNFEIAIEWDQNTLTNGEVRSLIGGPCTIRTKVPIKVQGLKSTSKHEGDYYITTFKTQKGKTYTFSGQRTKS</sequence>
<dbReference type="FunFam" id="1.50.10.10:FF:000028">
    <property type="entry name" value="Alpha-L-fucosidase 2"/>
    <property type="match status" value="1"/>
</dbReference>
<evidence type="ECO:0000313" key="5">
    <source>
        <dbReference type="EMBL" id="AYB35578.1"/>
    </source>
</evidence>
<accession>A0A385T334</accession>
<keyword evidence="1" id="KW-0732">Signal</keyword>
<dbReference type="InterPro" id="IPR013780">
    <property type="entry name" value="Glyco_hydro_b"/>
</dbReference>
<evidence type="ECO:0000259" key="2">
    <source>
        <dbReference type="Pfam" id="PF14498"/>
    </source>
</evidence>
<dbReference type="SUPFAM" id="SSF48208">
    <property type="entry name" value="Six-hairpin glycosidases"/>
    <property type="match status" value="1"/>
</dbReference>
<reference evidence="6" key="1">
    <citation type="submission" date="2018-09" db="EMBL/GenBank/DDBJ databases">
        <title>Chryseolinea sp. KIS68-18 isolated from soil.</title>
        <authorList>
            <person name="Weon H.-Y."/>
            <person name="Kwon S.-W."/>
            <person name="Lee S.A."/>
        </authorList>
    </citation>
    <scope>NUCLEOTIDE SEQUENCE [LARGE SCALE GENOMIC DNA]</scope>
    <source>
        <strain evidence="6">KIS68-18</strain>
    </source>
</reference>
<keyword evidence="6" id="KW-1185">Reference proteome</keyword>
<dbReference type="PANTHER" id="PTHR31084">
    <property type="entry name" value="ALPHA-L-FUCOSIDASE 2"/>
    <property type="match status" value="1"/>
</dbReference>
<dbReference type="EMBL" id="CP032382">
    <property type="protein sequence ID" value="AYB35578.1"/>
    <property type="molecule type" value="Genomic_DNA"/>
</dbReference>
<organism evidence="5 6">
    <name type="scientific">Chryseolinea soli</name>
    <dbReference type="NCBI Taxonomy" id="2321403"/>
    <lineage>
        <taxon>Bacteria</taxon>
        <taxon>Pseudomonadati</taxon>
        <taxon>Bacteroidota</taxon>
        <taxon>Cytophagia</taxon>
        <taxon>Cytophagales</taxon>
        <taxon>Fulvivirgaceae</taxon>
        <taxon>Chryseolinea</taxon>
    </lineage>
</organism>
<dbReference type="Pfam" id="PF14498">
    <property type="entry name" value="Glyco_hyd_65N_2"/>
    <property type="match status" value="1"/>
</dbReference>
<feature type="domain" description="Glycosyl hydrolase family 95 N-terminal" evidence="2">
    <location>
        <begin position="39"/>
        <end position="289"/>
    </location>
</feature>
<feature type="domain" description="Alpha fucosidase A-like C-terminal" evidence="3">
    <location>
        <begin position="738"/>
        <end position="829"/>
    </location>
</feature>
<dbReference type="PIRSF" id="PIRSF007663">
    <property type="entry name" value="UCP007663"/>
    <property type="match status" value="1"/>
</dbReference>
<evidence type="ECO:0000259" key="3">
    <source>
        <dbReference type="Pfam" id="PF21307"/>
    </source>
</evidence>